<keyword evidence="3" id="KW-0012">Acyltransferase</keyword>
<dbReference type="GO" id="GO:0005739">
    <property type="term" value="C:mitochondrion"/>
    <property type="evidence" value="ECO:0007669"/>
    <property type="project" value="TreeGrafter"/>
</dbReference>
<reference evidence="6" key="1">
    <citation type="submission" date="2014-07" db="EMBL/GenBank/DDBJ databases">
        <authorList>
            <person name="Martin A.A"/>
            <person name="De Silva N."/>
        </authorList>
    </citation>
    <scope>NUCLEOTIDE SEQUENCE</scope>
</reference>
<keyword evidence="2" id="KW-0808">Transferase</keyword>
<dbReference type="SUPFAM" id="SSF52777">
    <property type="entry name" value="CoA-dependent acyltransferases"/>
    <property type="match status" value="2"/>
</dbReference>
<dbReference type="Gene3D" id="3.30.559.10">
    <property type="entry name" value="Chloramphenicol acetyltransferase-like domain"/>
    <property type="match status" value="1"/>
</dbReference>
<accession>A0A0K0F2F2</accession>
<feature type="domain" description="Choline/carnitine acyltransferase" evidence="5">
    <location>
        <begin position="56"/>
        <end position="644"/>
    </location>
</feature>
<name>A0A0K0F2F2_STRVS</name>
<dbReference type="AlphaFoldDB" id="A0A0K0F2F2"/>
<dbReference type="FunFam" id="1.10.275.20:FF:000001">
    <property type="entry name" value="carnitine O-palmitoyltransferase 2, mitochondrial"/>
    <property type="match status" value="1"/>
</dbReference>
<dbReference type="InterPro" id="IPR000542">
    <property type="entry name" value="Carn_acyl_trans"/>
</dbReference>
<evidence type="ECO:0000256" key="3">
    <source>
        <dbReference type="ARBA" id="ARBA00023315"/>
    </source>
</evidence>
<dbReference type="Proteomes" id="UP000035680">
    <property type="component" value="Unassembled WGS sequence"/>
</dbReference>
<evidence type="ECO:0000256" key="1">
    <source>
        <dbReference type="ARBA" id="ARBA00005232"/>
    </source>
</evidence>
<dbReference type="STRING" id="75913.A0A0K0F2F2"/>
<evidence type="ECO:0000259" key="5">
    <source>
        <dbReference type="Pfam" id="PF00755"/>
    </source>
</evidence>
<dbReference type="InterPro" id="IPR042231">
    <property type="entry name" value="Cho/carn_acyl_trans_2"/>
</dbReference>
<dbReference type="InterPro" id="IPR039551">
    <property type="entry name" value="Cho/carn_acyl_trans"/>
</dbReference>
<comment type="similarity">
    <text evidence="1">Belongs to the carnitine/choline acetyltransferase family.</text>
</comment>
<organism evidence="6 7">
    <name type="scientific">Strongyloides venezuelensis</name>
    <name type="common">Threadworm</name>
    <dbReference type="NCBI Taxonomy" id="75913"/>
    <lineage>
        <taxon>Eukaryota</taxon>
        <taxon>Metazoa</taxon>
        <taxon>Ecdysozoa</taxon>
        <taxon>Nematoda</taxon>
        <taxon>Chromadorea</taxon>
        <taxon>Rhabditida</taxon>
        <taxon>Tylenchina</taxon>
        <taxon>Panagrolaimomorpha</taxon>
        <taxon>Strongyloidoidea</taxon>
        <taxon>Strongyloididae</taxon>
        <taxon>Strongyloides</taxon>
    </lineage>
</organism>
<evidence type="ECO:0000256" key="4">
    <source>
        <dbReference type="PIRSR" id="PIRSR600542-1"/>
    </source>
</evidence>
<dbReference type="GO" id="GO:0004095">
    <property type="term" value="F:carnitine O-palmitoyltransferase activity"/>
    <property type="evidence" value="ECO:0007669"/>
    <property type="project" value="TreeGrafter"/>
</dbReference>
<feature type="active site" description="Proton acceptor" evidence="4">
    <location>
        <position position="379"/>
    </location>
</feature>
<dbReference type="PANTHER" id="PTHR22589">
    <property type="entry name" value="CARNITINE O-ACYLTRANSFERASE"/>
    <property type="match status" value="1"/>
</dbReference>
<dbReference type="Pfam" id="PF00755">
    <property type="entry name" value="Carn_acyltransf"/>
    <property type="match status" value="1"/>
</dbReference>
<sequence length="659" mass="75033">MLKNNIFKLSVLKNYTSVFYKNASTRSITTLSGEDYNYIHKSKLPTFKYQKSLPRLPIPKLENTIRRYLCAAEAVLPELEYKDLYQLTKEFEHSEAQELHKLLVEHDKANKHTSYISEPWFDMYLSSRLPCPVNFNPFMMYSPDKDTDQNNQLTRATNFVISYGRIKKALDNGCLDPEVFFMKPGVKDSGLYNFLVKVSPESISWYIGYLFKAYALDMSQYKNLFGSTRIPEIGKDKIFHSNKSNFFVVARGGNFYKVQLFDDSGNILPPQVIHSSIGKILENTLEVPNDCAVGSLTCADRDTWARVRKNLEKSPISANSLHLIDSSLFLLCLDDLKTTDHQRLIQSLLIGDNGSNRWFDKCFSCIVDKNGQTSINFEHSWGDGVAVLRLMNESKKDVEENKFVTSNDIIDPSIDPNKYIKKLEFSLTDEDKETIKNVQRQHLTLIDKLEFGTVEYHSMNKNLLKKCKVSPDSIMQLAIQLAYYKTYKQFVPTYESSSTAAFLKGRTECVRSATLQTKEAVLAINQGKSNILQLIRNASAVHYNLCKEAAMGQGVDRHLLGLKIMAEKYNKPIPEFYENDTVKYMNHYVLSTSTLSSDTIIFGGFGPVVPDGFGIGYNVTADKMGAVISSYKNKKNAQEFSNSLYNSLDEIKFNLTKEV</sequence>
<evidence type="ECO:0000313" key="7">
    <source>
        <dbReference type="WBParaSite" id="SVE_0298100.1"/>
    </source>
</evidence>
<dbReference type="WBParaSite" id="SVE_0298100.1">
    <property type="protein sequence ID" value="SVE_0298100.1"/>
    <property type="gene ID" value="SVE_0298100"/>
</dbReference>
<dbReference type="GO" id="GO:0006635">
    <property type="term" value="P:fatty acid beta-oxidation"/>
    <property type="evidence" value="ECO:0007669"/>
    <property type="project" value="TreeGrafter"/>
</dbReference>
<keyword evidence="6" id="KW-1185">Reference proteome</keyword>
<dbReference type="Gene3D" id="3.30.559.70">
    <property type="entry name" value="Choline/Carnitine o-acyltransferase, domain 2"/>
    <property type="match status" value="1"/>
</dbReference>
<protein>
    <submittedName>
        <fullName evidence="7">Carnitine O-palmitoyltransferase 2, mitochondrial (inferred by orthology to a human protein)</fullName>
    </submittedName>
</protein>
<dbReference type="PROSITE" id="PS00439">
    <property type="entry name" value="ACYLTRANSF_C_1"/>
    <property type="match status" value="1"/>
</dbReference>
<dbReference type="PANTHER" id="PTHR22589:SF16">
    <property type="entry name" value="CARNITINE O-PALMITOYLTRANSFERASE 2, MITOCHONDRIAL"/>
    <property type="match status" value="1"/>
</dbReference>
<proteinExistence type="inferred from homology"/>
<evidence type="ECO:0000256" key="2">
    <source>
        <dbReference type="ARBA" id="ARBA00022679"/>
    </source>
</evidence>
<dbReference type="InterPro" id="IPR023213">
    <property type="entry name" value="CAT-like_dom_sf"/>
</dbReference>
<reference evidence="7" key="2">
    <citation type="submission" date="2015-08" db="UniProtKB">
        <authorList>
            <consortium name="WormBaseParasite"/>
        </authorList>
    </citation>
    <scope>IDENTIFICATION</scope>
</reference>
<evidence type="ECO:0000313" key="6">
    <source>
        <dbReference type="Proteomes" id="UP000035680"/>
    </source>
</evidence>